<dbReference type="PROSITE" id="PS00061">
    <property type="entry name" value="ADH_SHORT"/>
    <property type="match status" value="1"/>
</dbReference>
<sequence length="252" mass="26006">MIFNPDMLAGQHIFVTGASSGIGRDTALLLSHCGARLIISGRDADRLDQTLQALAGNGHVAAPLELDGGDHIVDFMQGISAELPLTGLFHAAGIELMRPAKLSRARQFDDVFASSVKTAVALARAAALRGVMADGAALLFMSSVAGQSGQSGMGVYSAAKAAIDGLVRSLAVELAPRAMRVNSIAAGAVDTAMHERLGRGLPADAMQAYQQRHPLGFGTTADVAQAAAFLLSPAARWVTGATWAVDGGYLAR</sequence>
<dbReference type="AlphaFoldDB" id="A0A1E7X887"/>
<dbReference type="PANTHER" id="PTHR43477:SF1">
    <property type="entry name" value="DIHYDROANTICAPSIN 7-DEHYDROGENASE"/>
    <property type="match status" value="1"/>
</dbReference>
<protein>
    <submittedName>
        <fullName evidence="4">3-oxoacyl-[acyl-carrier-protein] reductase FabG</fullName>
        <ecNumber evidence="4">1.1.1.100</ecNumber>
    </submittedName>
</protein>
<evidence type="ECO:0000256" key="1">
    <source>
        <dbReference type="ARBA" id="ARBA00006484"/>
    </source>
</evidence>
<dbReference type="EMBL" id="LROM01000006">
    <property type="protein sequence ID" value="OFA09218.1"/>
    <property type="molecule type" value="Genomic_DNA"/>
</dbReference>
<keyword evidence="5" id="KW-1185">Reference proteome</keyword>
<reference evidence="5" key="1">
    <citation type="journal article" date="2016" name="Front. Microbiol.">
        <title>Molecular Keys to the Janthinobacterium and Duganella spp. Interaction with the Plant Pathogen Fusarium graminearum.</title>
        <authorList>
            <person name="Haack F.S."/>
            <person name="Poehlein A."/>
            <person name="Kroger C."/>
            <person name="Voigt C.A."/>
            <person name="Piepenbring M."/>
            <person name="Bode H.B."/>
            <person name="Daniel R."/>
            <person name="Schafer W."/>
            <person name="Streit W.R."/>
        </authorList>
    </citation>
    <scope>NUCLEOTIDE SEQUENCE [LARGE SCALE GENOMIC DNA]</scope>
    <source>
        <strain evidence="5">T54</strain>
    </source>
</reference>
<organism evidence="4 5">
    <name type="scientific">Duganella phyllosphaerae</name>
    <dbReference type="NCBI Taxonomy" id="762836"/>
    <lineage>
        <taxon>Bacteria</taxon>
        <taxon>Pseudomonadati</taxon>
        <taxon>Pseudomonadota</taxon>
        <taxon>Betaproteobacteria</taxon>
        <taxon>Burkholderiales</taxon>
        <taxon>Oxalobacteraceae</taxon>
        <taxon>Telluria group</taxon>
        <taxon>Duganella</taxon>
    </lineage>
</organism>
<gene>
    <name evidence="4" type="primary">fabG_1</name>
    <name evidence="4" type="ORF">DUPY_00710</name>
</gene>
<dbReference type="Proteomes" id="UP000175989">
    <property type="component" value="Unassembled WGS sequence"/>
</dbReference>
<dbReference type="PATRIC" id="fig|762836.4.peg.74"/>
<dbReference type="InterPro" id="IPR051122">
    <property type="entry name" value="SDR_DHRS6-like"/>
</dbReference>
<dbReference type="GO" id="GO:0004316">
    <property type="term" value="F:3-oxoacyl-[acyl-carrier-protein] reductase (NADPH) activity"/>
    <property type="evidence" value="ECO:0007669"/>
    <property type="project" value="UniProtKB-EC"/>
</dbReference>
<dbReference type="SMART" id="SM00822">
    <property type="entry name" value="PKS_KR"/>
    <property type="match status" value="1"/>
</dbReference>
<dbReference type="CDD" id="cd05233">
    <property type="entry name" value="SDR_c"/>
    <property type="match status" value="1"/>
</dbReference>
<dbReference type="SUPFAM" id="SSF51735">
    <property type="entry name" value="NAD(P)-binding Rossmann-fold domains"/>
    <property type="match status" value="1"/>
</dbReference>
<keyword evidence="2 4" id="KW-0560">Oxidoreductase</keyword>
<dbReference type="PRINTS" id="PR00081">
    <property type="entry name" value="GDHRDH"/>
</dbReference>
<dbReference type="Pfam" id="PF13561">
    <property type="entry name" value="adh_short_C2"/>
    <property type="match status" value="1"/>
</dbReference>
<evidence type="ECO:0000259" key="3">
    <source>
        <dbReference type="SMART" id="SM00822"/>
    </source>
</evidence>
<comment type="caution">
    <text evidence="4">The sequence shown here is derived from an EMBL/GenBank/DDBJ whole genome shotgun (WGS) entry which is preliminary data.</text>
</comment>
<evidence type="ECO:0000313" key="4">
    <source>
        <dbReference type="EMBL" id="OFA09218.1"/>
    </source>
</evidence>
<dbReference type="InterPro" id="IPR020904">
    <property type="entry name" value="Sc_DH/Rdtase_CS"/>
</dbReference>
<accession>A0A1E7X887</accession>
<feature type="domain" description="Ketoreductase" evidence="3">
    <location>
        <begin position="11"/>
        <end position="190"/>
    </location>
</feature>
<evidence type="ECO:0000256" key="2">
    <source>
        <dbReference type="ARBA" id="ARBA00023002"/>
    </source>
</evidence>
<dbReference type="InterPro" id="IPR002347">
    <property type="entry name" value="SDR_fam"/>
</dbReference>
<name>A0A1E7X887_9BURK</name>
<comment type="similarity">
    <text evidence="1">Belongs to the short-chain dehydrogenases/reductases (SDR) family.</text>
</comment>
<dbReference type="InterPro" id="IPR057326">
    <property type="entry name" value="KR_dom"/>
</dbReference>
<dbReference type="PANTHER" id="PTHR43477">
    <property type="entry name" value="DIHYDROANTICAPSIN 7-DEHYDROGENASE"/>
    <property type="match status" value="1"/>
</dbReference>
<proteinExistence type="inferred from homology"/>
<dbReference type="Gene3D" id="3.40.50.720">
    <property type="entry name" value="NAD(P)-binding Rossmann-like Domain"/>
    <property type="match status" value="1"/>
</dbReference>
<evidence type="ECO:0000313" key="5">
    <source>
        <dbReference type="Proteomes" id="UP000175989"/>
    </source>
</evidence>
<dbReference type="EC" id="1.1.1.100" evidence="4"/>
<dbReference type="InterPro" id="IPR036291">
    <property type="entry name" value="NAD(P)-bd_dom_sf"/>
</dbReference>